<organism evidence="1 2">
    <name type="scientific">Vibrio fortis</name>
    <dbReference type="NCBI Taxonomy" id="212667"/>
    <lineage>
        <taxon>Bacteria</taxon>
        <taxon>Pseudomonadati</taxon>
        <taxon>Pseudomonadota</taxon>
        <taxon>Gammaproteobacteria</taxon>
        <taxon>Vibrionales</taxon>
        <taxon>Vibrionaceae</taxon>
        <taxon>Vibrio</taxon>
    </lineage>
</organism>
<dbReference type="EMBL" id="VWSE01000003">
    <property type="protein sequence ID" value="KAB0290895.1"/>
    <property type="molecule type" value="Genomic_DNA"/>
</dbReference>
<name>A0A5N3RBE2_9VIBR</name>
<evidence type="ECO:0000313" key="1">
    <source>
        <dbReference type="EMBL" id="KAB0290895.1"/>
    </source>
</evidence>
<protein>
    <submittedName>
        <fullName evidence="1">Uncharacterized protein</fullName>
    </submittedName>
</protein>
<dbReference type="RefSeq" id="WP_150869420.1">
    <property type="nucleotide sequence ID" value="NZ_VWSE01000003.1"/>
</dbReference>
<dbReference type="AlphaFoldDB" id="A0A5N3RBE2"/>
<gene>
    <name evidence="1" type="ORF">F2P58_03015</name>
</gene>
<dbReference type="Proteomes" id="UP000326789">
    <property type="component" value="Unassembled WGS sequence"/>
</dbReference>
<accession>A0A5N3RBE2</accession>
<evidence type="ECO:0000313" key="2">
    <source>
        <dbReference type="Proteomes" id="UP000326789"/>
    </source>
</evidence>
<reference evidence="1 2" key="1">
    <citation type="submission" date="2019-09" db="EMBL/GenBank/DDBJ databases">
        <title>Whole genome sequence of Vibrio fortis.</title>
        <authorList>
            <person name="Das S.K."/>
        </authorList>
    </citation>
    <scope>NUCLEOTIDE SEQUENCE [LARGE SCALE GENOMIC DNA]</scope>
    <source>
        <strain evidence="1 2">AN60</strain>
    </source>
</reference>
<proteinExistence type="predicted"/>
<comment type="caution">
    <text evidence="1">The sequence shown here is derived from an EMBL/GenBank/DDBJ whole genome shotgun (WGS) entry which is preliminary data.</text>
</comment>
<sequence length="229" mass="25989">MSVLAMWLVASFAHSSELVVDLNNLSNVTEVESYGLTLISEFHGYELDEGRYRYANDVDLDGLDWSFWYGEHQHIAKPEVSYISNVRETGNLEKVKNSTTKNAIGNRYYWDGGSSLDYSDQLADSAIIHGNGGYEFTVTPGKEGDFVVELYTHNWLSSSDVTACLKNQCTTVQNDISFHMTSVKNTIRFQSTSPDDQLVVTYSRSPRQFDFQQDKGYHALEAIQFMEVR</sequence>